<proteinExistence type="predicted"/>
<evidence type="ECO:0000313" key="6">
    <source>
        <dbReference type="EMBL" id="MCD7472803.1"/>
    </source>
</evidence>
<dbReference type="InterPro" id="IPR045084">
    <property type="entry name" value="AIB/MYC-like"/>
</dbReference>
<name>A0ABS8TPP2_DATST</name>
<keyword evidence="1 4" id="KW-0805">Transcription regulation</keyword>
<comment type="subcellular location">
    <subcellularLocation>
        <location evidence="4">Nucleus</location>
    </subcellularLocation>
</comment>
<accession>A0ABS8TPP2</accession>
<dbReference type="PANTHER" id="PTHR11514:SF125">
    <property type="entry name" value="TRANSCRIPTION FACTOR"/>
    <property type="match status" value="1"/>
</dbReference>
<dbReference type="Proteomes" id="UP000823775">
    <property type="component" value="Unassembled WGS sequence"/>
</dbReference>
<evidence type="ECO:0000256" key="2">
    <source>
        <dbReference type="ARBA" id="ARBA00023163"/>
    </source>
</evidence>
<dbReference type="InterPro" id="IPR025610">
    <property type="entry name" value="MYC/MYB_N"/>
</dbReference>
<evidence type="ECO:0000256" key="3">
    <source>
        <dbReference type="ARBA" id="ARBA00023242"/>
    </source>
</evidence>
<evidence type="ECO:0000256" key="4">
    <source>
        <dbReference type="RuleBase" id="RU369104"/>
    </source>
</evidence>
<organism evidence="6 7">
    <name type="scientific">Datura stramonium</name>
    <name type="common">Jimsonweed</name>
    <name type="synonym">Common thornapple</name>
    <dbReference type="NCBI Taxonomy" id="4076"/>
    <lineage>
        <taxon>Eukaryota</taxon>
        <taxon>Viridiplantae</taxon>
        <taxon>Streptophyta</taxon>
        <taxon>Embryophyta</taxon>
        <taxon>Tracheophyta</taxon>
        <taxon>Spermatophyta</taxon>
        <taxon>Magnoliopsida</taxon>
        <taxon>eudicotyledons</taxon>
        <taxon>Gunneridae</taxon>
        <taxon>Pentapetalae</taxon>
        <taxon>asterids</taxon>
        <taxon>lamiids</taxon>
        <taxon>Solanales</taxon>
        <taxon>Solanaceae</taxon>
        <taxon>Solanoideae</taxon>
        <taxon>Datureae</taxon>
        <taxon>Datura</taxon>
    </lineage>
</organism>
<keyword evidence="7" id="KW-1185">Reference proteome</keyword>
<evidence type="ECO:0000256" key="1">
    <source>
        <dbReference type="ARBA" id="ARBA00023015"/>
    </source>
</evidence>
<reference evidence="6 7" key="1">
    <citation type="journal article" date="2021" name="BMC Genomics">
        <title>Datura genome reveals duplications of psychoactive alkaloid biosynthetic genes and high mutation rate following tissue culture.</title>
        <authorList>
            <person name="Rajewski A."/>
            <person name="Carter-House D."/>
            <person name="Stajich J."/>
            <person name="Litt A."/>
        </authorList>
    </citation>
    <scope>NUCLEOTIDE SEQUENCE [LARGE SCALE GENOMIC DNA]</scope>
    <source>
        <strain evidence="6">AR-01</strain>
    </source>
</reference>
<keyword evidence="3 4" id="KW-0539">Nucleus</keyword>
<dbReference type="EMBL" id="JACEIK010001876">
    <property type="protein sequence ID" value="MCD7472803.1"/>
    <property type="molecule type" value="Genomic_DNA"/>
</dbReference>
<feature type="domain" description="Transcription factor MYC/MYB N-terminal" evidence="5">
    <location>
        <begin position="62"/>
        <end position="105"/>
    </location>
</feature>
<comment type="caution">
    <text evidence="6">The sequence shown here is derived from an EMBL/GenBank/DDBJ whole genome shotgun (WGS) entry which is preliminary data.</text>
</comment>
<protein>
    <recommendedName>
        <fullName evidence="4">Transcription factor</fullName>
        <shortName evidence="4">bHLH transcription factor</shortName>
    </recommendedName>
    <alternativeName>
        <fullName evidence="4">Basic helix-loop-helix protein</fullName>
    </alternativeName>
</protein>
<evidence type="ECO:0000313" key="7">
    <source>
        <dbReference type="Proteomes" id="UP000823775"/>
    </source>
</evidence>
<evidence type="ECO:0000259" key="5">
    <source>
        <dbReference type="Pfam" id="PF14215"/>
    </source>
</evidence>
<sequence>MEKIYKFEFPSWYVLQLFISPYHQHLKKLMEKMDEQIFSSSSSDSFSLISQGNQQPPLSSQLQQRLQYILKINQTDDSNWAYAIFWQTNSNGGLVLTWGDGHLNNKDVEWFYILSLAECFLAGEGVLGKSFSTGSFVWLTGGQQLLYCSCERAKEAHVHGINTLVYIPIPNGVLEMGSIDVINEDWSFIQQVKYSLFLDSDHHEIGSIPFDEKKAISLAEFGLATCLEQYGQESEINSSIIKQETRVGFKSIALSAIYTALILEMTENLIGARLYTY</sequence>
<keyword evidence="2 4" id="KW-0804">Transcription</keyword>
<gene>
    <name evidence="6" type="ORF">HAX54_014169</name>
</gene>
<feature type="domain" description="Transcription factor MYC/MYB N-terminal" evidence="5">
    <location>
        <begin position="106"/>
        <end position="194"/>
    </location>
</feature>
<dbReference type="Pfam" id="PF14215">
    <property type="entry name" value="bHLH-MYC_N"/>
    <property type="match status" value="2"/>
</dbReference>
<dbReference type="PANTHER" id="PTHR11514">
    <property type="entry name" value="MYC"/>
    <property type="match status" value="1"/>
</dbReference>